<dbReference type="InterPro" id="IPR036291">
    <property type="entry name" value="NAD(P)-bd_dom_sf"/>
</dbReference>
<dbReference type="PROSITE" id="PS00606">
    <property type="entry name" value="KS3_1"/>
    <property type="match status" value="1"/>
</dbReference>
<dbReference type="InterPro" id="IPR036736">
    <property type="entry name" value="ACP-like_sf"/>
</dbReference>
<dbReference type="Pfam" id="PF00698">
    <property type="entry name" value="Acyl_transf_1"/>
    <property type="match status" value="1"/>
</dbReference>
<dbReference type="PROSITE" id="PS52004">
    <property type="entry name" value="KS3_2"/>
    <property type="match status" value="1"/>
</dbReference>
<keyword evidence="3" id="KW-0808">Transferase</keyword>
<dbReference type="SMART" id="SM00823">
    <property type="entry name" value="PKS_PP"/>
    <property type="match status" value="2"/>
</dbReference>
<keyword evidence="2" id="KW-0597">Phosphoprotein</keyword>
<dbReference type="InterPro" id="IPR014043">
    <property type="entry name" value="Acyl_transferase_dom"/>
</dbReference>
<dbReference type="Pfam" id="PF00550">
    <property type="entry name" value="PP-binding"/>
    <property type="match status" value="2"/>
</dbReference>
<dbReference type="InterPro" id="IPR014030">
    <property type="entry name" value="Ketoacyl_synth_N"/>
</dbReference>
<dbReference type="InterPro" id="IPR009081">
    <property type="entry name" value="PP-bd_ACP"/>
</dbReference>
<evidence type="ECO:0000256" key="2">
    <source>
        <dbReference type="ARBA" id="ARBA00022553"/>
    </source>
</evidence>
<dbReference type="Gene3D" id="3.40.50.720">
    <property type="entry name" value="NAD(P)-binding Rossmann-like Domain"/>
    <property type="match status" value="1"/>
</dbReference>
<dbReference type="Gene3D" id="3.40.366.10">
    <property type="entry name" value="Malonyl-Coenzyme A Acyl Carrier Protein, domain 2"/>
    <property type="match status" value="1"/>
</dbReference>
<dbReference type="InterPro" id="IPR001227">
    <property type="entry name" value="Ac_transferase_dom_sf"/>
</dbReference>
<dbReference type="CDD" id="cd05274">
    <property type="entry name" value="KR_FAS_SDR_x"/>
    <property type="match status" value="1"/>
</dbReference>
<comment type="caution">
    <text evidence="8">The sequence shown here is derived from an EMBL/GenBank/DDBJ whole genome shotgun (WGS) entry which is preliminary data.</text>
</comment>
<dbReference type="InterPro" id="IPR020806">
    <property type="entry name" value="PKS_PP-bd"/>
</dbReference>
<dbReference type="EMBL" id="JACKTY010000049">
    <property type="protein sequence ID" value="MCV7230123.1"/>
    <property type="molecule type" value="Genomic_DNA"/>
</dbReference>
<dbReference type="InterPro" id="IPR016036">
    <property type="entry name" value="Malonyl_transacylase_ACP-bd"/>
</dbReference>
<dbReference type="PANTHER" id="PTHR43775">
    <property type="entry name" value="FATTY ACID SYNTHASE"/>
    <property type="match status" value="1"/>
</dbReference>
<keyword evidence="9" id="KW-1185">Reference proteome</keyword>
<keyword evidence="5" id="KW-0511">Multifunctional enzyme</keyword>
<dbReference type="SMART" id="SM00825">
    <property type="entry name" value="PKS_KS"/>
    <property type="match status" value="1"/>
</dbReference>
<dbReference type="SMART" id="SM00827">
    <property type="entry name" value="PKS_AT"/>
    <property type="match status" value="1"/>
</dbReference>
<feature type="domain" description="Carrier" evidence="6">
    <location>
        <begin position="1470"/>
        <end position="1545"/>
    </location>
</feature>
<organism evidence="8 9">
    <name type="scientific">Mycolicibacterium komossense</name>
    <dbReference type="NCBI Taxonomy" id="1779"/>
    <lineage>
        <taxon>Bacteria</taxon>
        <taxon>Bacillati</taxon>
        <taxon>Actinomycetota</taxon>
        <taxon>Actinomycetes</taxon>
        <taxon>Mycobacteriales</taxon>
        <taxon>Mycobacteriaceae</taxon>
        <taxon>Mycolicibacterium</taxon>
    </lineage>
</organism>
<dbReference type="InterPro" id="IPR020841">
    <property type="entry name" value="PKS_Beta-ketoAc_synthase_dom"/>
</dbReference>
<dbReference type="Pfam" id="PF00109">
    <property type="entry name" value="ketoacyl-synt"/>
    <property type="match status" value="1"/>
</dbReference>
<dbReference type="RefSeq" id="WP_264071397.1">
    <property type="nucleotide sequence ID" value="NZ_JACKTY010000049.1"/>
</dbReference>
<dbReference type="InterPro" id="IPR006162">
    <property type="entry name" value="Ppantetheine_attach_site"/>
</dbReference>
<dbReference type="Pfam" id="PF16197">
    <property type="entry name" value="KAsynt_C_assoc"/>
    <property type="match status" value="1"/>
</dbReference>
<evidence type="ECO:0000313" key="9">
    <source>
        <dbReference type="Proteomes" id="UP001526201"/>
    </source>
</evidence>
<dbReference type="PANTHER" id="PTHR43775:SF37">
    <property type="entry name" value="SI:DKEY-61P9.11"/>
    <property type="match status" value="1"/>
</dbReference>
<dbReference type="SMART" id="SM00822">
    <property type="entry name" value="PKS_KR"/>
    <property type="match status" value="1"/>
</dbReference>
<dbReference type="InterPro" id="IPR032821">
    <property type="entry name" value="PKS_assoc"/>
</dbReference>
<evidence type="ECO:0000259" key="6">
    <source>
        <dbReference type="PROSITE" id="PS50075"/>
    </source>
</evidence>
<reference evidence="8 9" key="1">
    <citation type="journal article" date="2022" name="BMC Genomics">
        <title>Comparative genome analysis of mycobacteria focusing on tRNA and non-coding RNA.</title>
        <authorList>
            <person name="Behra P.R.K."/>
            <person name="Pettersson B.M.F."/>
            <person name="Ramesh M."/>
            <person name="Das S."/>
            <person name="Dasgupta S."/>
            <person name="Kirsebom L.A."/>
        </authorList>
    </citation>
    <scope>NUCLEOTIDE SEQUENCE [LARGE SCALE GENOMIC DNA]</scope>
    <source>
        <strain evidence="8 9">DSM 44078</strain>
    </source>
</reference>
<dbReference type="SUPFAM" id="SSF52151">
    <property type="entry name" value="FabD/lysophospholipase-like"/>
    <property type="match status" value="1"/>
</dbReference>
<dbReference type="SUPFAM" id="SSF47336">
    <property type="entry name" value="ACP-like"/>
    <property type="match status" value="2"/>
</dbReference>
<feature type="domain" description="Ketosynthase family 3 (KS3)" evidence="7">
    <location>
        <begin position="104"/>
        <end position="532"/>
    </location>
</feature>
<evidence type="ECO:0000259" key="7">
    <source>
        <dbReference type="PROSITE" id="PS52004"/>
    </source>
</evidence>
<dbReference type="Gene3D" id="3.30.70.250">
    <property type="entry name" value="Malonyl-CoA ACP transacylase, ACP-binding"/>
    <property type="match status" value="1"/>
</dbReference>
<evidence type="ECO:0000256" key="5">
    <source>
        <dbReference type="ARBA" id="ARBA00023268"/>
    </source>
</evidence>
<name>A0ABT3CKQ9_9MYCO</name>
<evidence type="ECO:0000313" key="8">
    <source>
        <dbReference type="EMBL" id="MCV7230123.1"/>
    </source>
</evidence>
<dbReference type="Pfam" id="PF08659">
    <property type="entry name" value="KR"/>
    <property type="match status" value="1"/>
</dbReference>
<gene>
    <name evidence="8" type="ORF">H7J73_29365</name>
</gene>
<dbReference type="InterPro" id="IPR018201">
    <property type="entry name" value="Ketoacyl_synth_AS"/>
</dbReference>
<dbReference type="SUPFAM" id="SSF55048">
    <property type="entry name" value="Probable ACP-binding domain of malonyl-CoA ACP transacylase"/>
    <property type="match status" value="1"/>
</dbReference>
<sequence>MTSSGDQEADDQEAELRHWLVDYLVTTIGCSPDQIKLDAPLNEMGLGSRDAVVLSGELSEMLGRPVSPVDFWQNPTLNSLVHALVHPEVETPAVMAATAGSALNEPIAVIGLGCRLPGGDADILGPDALWDFLAAGRSAVGSVPDERWQAFDDGSPETSAALAKTTRWGSFLSDIAGFDAEFFGITPLEADHIDPQQRLLLEVAVEALEHAGIPAETLRRSQTGVFAGASVSEYGYLAARDLGGIDAYTGTGGALSIIANRLSYFLDLRGPSLTVDTACSSSLVAVHLACQSLRTGQSELALAAGVNLLLSPIVTGSLDAAGAMSPTGACHAFDAAADGFVRGEGCGVAVLKRLSDALRDGDRVLAVVRGSAVNQDGRSNGLMAPNPAAQVAVLRAACADADVKPAEIDYVEAHGTGTLLGDPIEARALGTVYGRGRRPDAPLLAGAVKSNLGHLESAAGIVGLIKTTLALHRGTIPANQNFETPNPHIPFDELRLKVVDEATPWPSTGRPRRAGVSSFGFGGTNAHVVLEQGPKVGSPPRPATVPAVTTLVVTGKNTERMAETATMLADWMTEAGALVPLADIAHTLDHHRSHEATFGTVCAADRAEAVAGLRALATGQSATGVVAPHQGSCGSGTVFVYSGQGSQWAGMGRQLLADEPAFAAAIAELDPDFVAQLGFSLRDVLANGEPVDGSVRVQSVLVGMQLALTALWRSYGVEPDAVVGHSMGEVSAAVVAGALTPAEGLQVIAARSQLMAQLTEKGAVALLELDAPATEALIADYPGVTVTVYSSPRQTVVAGPTEAVDAVIATARAQNTFARRVNMEVASHTAMMDPILAQLRDALAGLSPRTARIPVFSTVENADSAALFGAEHWVANVRNPVRFHQAIAEAGAEHCSFIEISPHPVLTKAIGETLDAPETGSDHHHSLGTLARDAHDTVAFHTNLNATYTVRPPRAEHLPEPHPTVPTTPWRHTRHWMDIAPALSTRGFGAPARRRALAGESSPIPADWLYEPAWPTSPLPAAESAGAGSWLVVGDDDLQAELGSGAALAEVDNVLFAPAVTGSAIDVASAYALFNQAKALVEELLSLPLPPRLFIVTRNAQPVADGDRANPSHAVLWGLARTLALETPEIWGRVIDVDDSMPAVLTAQRVRDEAHATDGEDQVVYRAGERHVPRLRRVPVPVPTAAFGSDTSHLVIGATGHIGPHLIQQLAQMGAGTIVAVSRNPGARLEELTGRLAATGTTLISVAADAADATAMAALFERFGTELPALEGIYLAAFAGGPVALSDMSDGDITAMFRPKLDALAVLHTLSLRAAVRHFVLFSSISGLLGSRWLAHYTATSTFLDTVAQARRNLGLPATAVNWGLWKSLADLQSQASQVTSDSGLEPMPDEVAIRALSVVLGSDAPVRSVVVDADWPLLAAAYRTRGALRIVDEVLADDSSGAGGSGTGVAADTEFRKALRDCAPEGRRDFLAGHIGGLASAVLGLPPSEILDPAAGFFQLGMDSLMSVTLSRGLSASLGESLTPAVVFDYPNVESLTDHLAGILPELADAASVAGAPADEYDDLSEDDLLQQLADRLAKG</sequence>
<dbReference type="Pfam" id="PF02801">
    <property type="entry name" value="Ketoacyl-synt_C"/>
    <property type="match status" value="1"/>
</dbReference>
<evidence type="ECO:0000256" key="3">
    <source>
        <dbReference type="ARBA" id="ARBA00022679"/>
    </source>
</evidence>
<protein>
    <submittedName>
        <fullName evidence="8">SDR family NAD(P)-dependent oxidoreductase</fullName>
    </submittedName>
</protein>
<dbReference type="PROSITE" id="PS00012">
    <property type="entry name" value="PHOSPHOPANTETHEINE"/>
    <property type="match status" value="1"/>
</dbReference>
<dbReference type="InterPro" id="IPR014031">
    <property type="entry name" value="Ketoacyl_synth_C"/>
</dbReference>
<dbReference type="InterPro" id="IPR013968">
    <property type="entry name" value="PKS_KR"/>
</dbReference>
<keyword evidence="4" id="KW-0521">NADP</keyword>
<dbReference type="Gene3D" id="3.40.47.10">
    <property type="match status" value="1"/>
</dbReference>
<dbReference type="SUPFAM" id="SSF53901">
    <property type="entry name" value="Thiolase-like"/>
    <property type="match status" value="1"/>
</dbReference>
<dbReference type="InterPro" id="IPR050091">
    <property type="entry name" value="PKS_NRPS_Biosynth_Enz"/>
</dbReference>
<dbReference type="SMART" id="SM01294">
    <property type="entry name" value="PKS_PP_betabranch"/>
    <property type="match status" value="1"/>
</dbReference>
<keyword evidence="1" id="KW-0596">Phosphopantetheine</keyword>
<dbReference type="PROSITE" id="PS50075">
    <property type="entry name" value="CARRIER"/>
    <property type="match status" value="2"/>
</dbReference>
<evidence type="ECO:0000256" key="1">
    <source>
        <dbReference type="ARBA" id="ARBA00022450"/>
    </source>
</evidence>
<dbReference type="InterPro" id="IPR016035">
    <property type="entry name" value="Acyl_Trfase/lysoPLipase"/>
</dbReference>
<dbReference type="Gene3D" id="1.10.1200.10">
    <property type="entry name" value="ACP-like"/>
    <property type="match status" value="2"/>
</dbReference>
<dbReference type="Proteomes" id="UP001526201">
    <property type="component" value="Unassembled WGS sequence"/>
</dbReference>
<dbReference type="InterPro" id="IPR057326">
    <property type="entry name" value="KR_dom"/>
</dbReference>
<feature type="domain" description="Carrier" evidence="6">
    <location>
        <begin position="7"/>
        <end position="88"/>
    </location>
</feature>
<evidence type="ECO:0000256" key="4">
    <source>
        <dbReference type="ARBA" id="ARBA00022857"/>
    </source>
</evidence>
<dbReference type="CDD" id="cd00833">
    <property type="entry name" value="PKS"/>
    <property type="match status" value="1"/>
</dbReference>
<dbReference type="InterPro" id="IPR016039">
    <property type="entry name" value="Thiolase-like"/>
</dbReference>
<accession>A0ABT3CKQ9</accession>
<proteinExistence type="predicted"/>
<dbReference type="SUPFAM" id="SSF51735">
    <property type="entry name" value="NAD(P)-binding Rossmann-fold domains"/>
    <property type="match status" value="2"/>
</dbReference>